<reference evidence="1 2" key="1">
    <citation type="submission" date="2017-03" db="EMBL/GenBank/DDBJ databases">
        <title>Complete Genome Sequence of Vibrio vulnificus FORC_053.</title>
        <authorList>
            <consortium name="Food-borne Pathogen Omics Research Center"/>
            <person name="Chung H.Y."/>
            <person name="Na E.J."/>
            <person name="Song J.S."/>
            <person name="Kim H."/>
            <person name="Lee J.-H."/>
            <person name="Ryu S."/>
            <person name="Choi S.H."/>
        </authorList>
    </citation>
    <scope>NUCLEOTIDE SEQUENCE [LARGE SCALE GENOMIC DNA]</scope>
    <source>
        <strain evidence="1 2">FORC_053</strain>
    </source>
</reference>
<evidence type="ECO:0000313" key="1">
    <source>
        <dbReference type="EMBL" id="AXX63251.1"/>
    </source>
</evidence>
<sequence>MPTFICDRCHSIENTATCMYHTRRHLQKYFGEEFVNNEMICSGCTPKQFLDGKPNKYGGWHNRFHREIATKQYVKEQASDNRLVHSKGLEQVRDGVLPMIRLANVPKVGEIKRVFSSLV</sequence>
<organism evidence="1 2">
    <name type="scientific">Vibrio vulnificus</name>
    <dbReference type="NCBI Taxonomy" id="672"/>
    <lineage>
        <taxon>Bacteria</taxon>
        <taxon>Pseudomonadati</taxon>
        <taxon>Pseudomonadota</taxon>
        <taxon>Gammaproteobacteria</taxon>
        <taxon>Vibrionales</taxon>
        <taxon>Vibrionaceae</taxon>
        <taxon>Vibrio</taxon>
    </lineage>
</organism>
<name>A0AAN1UF65_VIBVL</name>
<protein>
    <submittedName>
        <fullName evidence="1">Uncharacterized protein</fullName>
    </submittedName>
</protein>
<dbReference type="AlphaFoldDB" id="A0AAN1UF65"/>
<evidence type="ECO:0000313" key="2">
    <source>
        <dbReference type="Proteomes" id="UP000263418"/>
    </source>
</evidence>
<gene>
    <name evidence="1" type="ORF">FORC53_4912</name>
</gene>
<dbReference type="Proteomes" id="UP000263418">
    <property type="component" value="Chromosome 3"/>
</dbReference>
<accession>A0AAN1UF65</accession>
<proteinExistence type="predicted"/>
<dbReference type="EMBL" id="CP019292">
    <property type="protein sequence ID" value="AXX63251.1"/>
    <property type="molecule type" value="Genomic_DNA"/>
</dbReference>